<organism evidence="2 3">
    <name type="scientific">Campylobacter hepaticus</name>
    <dbReference type="NCBI Taxonomy" id="1813019"/>
    <lineage>
        <taxon>Bacteria</taxon>
        <taxon>Pseudomonadati</taxon>
        <taxon>Campylobacterota</taxon>
        <taxon>Epsilonproteobacteria</taxon>
        <taxon>Campylobacterales</taxon>
        <taxon>Campylobacteraceae</taxon>
        <taxon>Campylobacter</taxon>
    </lineage>
</organism>
<sequence>MKDKSLEEINLLKLIVFTLSFISICTALILFLLLPALKKYQQISLVEHSQLSILKATQSNFDFSKDKITKLKNENPKSLEQFKQNFNIDHFNIFLQKYFQNIKIQENKPEKKEKYLKSLLNIQATINNPKNLYDFIDALKNYDNLIKLDYPLKLQAAEQGINIYLTLKIYSS</sequence>
<dbReference type="RefSeq" id="WP_124134575.1">
    <property type="nucleotide sequence ID" value="NZ_QURW01000014.1"/>
</dbReference>
<gene>
    <name evidence="2" type="ORF">DZD40_05910</name>
</gene>
<feature type="transmembrane region" description="Helical" evidence="1">
    <location>
        <begin position="12"/>
        <end position="34"/>
    </location>
</feature>
<keyword evidence="1" id="KW-0812">Transmembrane</keyword>
<dbReference type="EMBL" id="QURW01000014">
    <property type="protein sequence ID" value="RQD86784.1"/>
    <property type="molecule type" value="Genomic_DNA"/>
</dbReference>
<protein>
    <submittedName>
        <fullName evidence="2">Uncharacterized protein</fullName>
    </submittedName>
</protein>
<keyword evidence="1" id="KW-1133">Transmembrane helix</keyword>
<accession>A0A424YZK4</accession>
<dbReference type="Proteomes" id="UP000286095">
    <property type="component" value="Unassembled WGS sequence"/>
</dbReference>
<name>A0A424YZK4_9BACT</name>
<keyword evidence="1" id="KW-0472">Membrane</keyword>
<proteinExistence type="predicted"/>
<dbReference type="STRING" id="1813019.A2J15_06355"/>
<evidence type="ECO:0000256" key="1">
    <source>
        <dbReference type="SAM" id="Phobius"/>
    </source>
</evidence>
<comment type="caution">
    <text evidence="2">The sequence shown here is derived from an EMBL/GenBank/DDBJ whole genome shotgun (WGS) entry which is preliminary data.</text>
</comment>
<evidence type="ECO:0000313" key="3">
    <source>
        <dbReference type="Proteomes" id="UP000286095"/>
    </source>
</evidence>
<reference evidence="2 3" key="1">
    <citation type="submission" date="2018-08" db="EMBL/GenBank/DDBJ databases">
        <title>Survival mechanisms of Campylobacter hepaticus identified by genomic analysis and comparative transcriptomic analysis of in vivo and in vitro derived bacteria.</title>
        <authorList>
            <person name="Van T.T.H."/>
            <person name="Moore R.J."/>
        </authorList>
    </citation>
    <scope>NUCLEOTIDE SEQUENCE [LARGE SCALE GENOMIC DNA]</scope>
    <source>
        <strain evidence="2 3">54L</strain>
    </source>
</reference>
<evidence type="ECO:0000313" key="2">
    <source>
        <dbReference type="EMBL" id="RQD86784.1"/>
    </source>
</evidence>
<dbReference type="AlphaFoldDB" id="A0A424YZK4"/>